<organism evidence="2 3">
    <name type="scientific">Metarhizium robertsii</name>
    <dbReference type="NCBI Taxonomy" id="568076"/>
    <lineage>
        <taxon>Eukaryota</taxon>
        <taxon>Fungi</taxon>
        <taxon>Dikarya</taxon>
        <taxon>Ascomycota</taxon>
        <taxon>Pezizomycotina</taxon>
        <taxon>Sordariomycetes</taxon>
        <taxon>Hypocreomycetidae</taxon>
        <taxon>Hypocreales</taxon>
        <taxon>Clavicipitaceae</taxon>
        <taxon>Metarhizium</taxon>
    </lineage>
</organism>
<proteinExistence type="predicted"/>
<protein>
    <submittedName>
        <fullName evidence="2">Uncharacterized protein</fullName>
    </submittedName>
</protein>
<dbReference type="Proteomes" id="UP000030151">
    <property type="component" value="Unassembled WGS sequence"/>
</dbReference>
<comment type="caution">
    <text evidence="2">The sequence shown here is derived from an EMBL/GenBank/DDBJ whole genome shotgun (WGS) entry which is preliminary data.</text>
</comment>
<feature type="region of interest" description="Disordered" evidence="1">
    <location>
        <begin position="67"/>
        <end position="148"/>
    </location>
</feature>
<evidence type="ECO:0000313" key="2">
    <source>
        <dbReference type="EMBL" id="EXU94983.1"/>
    </source>
</evidence>
<gene>
    <name evidence="2" type="ORF">X797_011931</name>
</gene>
<name>A0A014N5N5_9HYPO</name>
<accession>A0A014N5N5</accession>
<evidence type="ECO:0000256" key="1">
    <source>
        <dbReference type="SAM" id="MobiDB-lite"/>
    </source>
</evidence>
<feature type="compositionally biased region" description="Low complexity" evidence="1">
    <location>
        <begin position="125"/>
        <end position="142"/>
    </location>
</feature>
<dbReference type="EMBL" id="JELW01000117">
    <property type="protein sequence ID" value="EXU94983.1"/>
    <property type="molecule type" value="Genomic_DNA"/>
</dbReference>
<dbReference type="HOGENOM" id="CLU_645705_0_0_1"/>
<reference evidence="2 3" key="1">
    <citation type="submission" date="2014-02" db="EMBL/GenBank/DDBJ databases">
        <title>The genome sequence of the entomopathogenic fungus Metarhizium robertsii ARSEF 2575.</title>
        <authorList>
            <person name="Giuliano Garisto Donzelli B."/>
            <person name="Roe B.A."/>
            <person name="Macmil S.L."/>
            <person name="Krasnoff S.B."/>
            <person name="Gibson D.M."/>
        </authorList>
    </citation>
    <scope>NUCLEOTIDE SEQUENCE [LARGE SCALE GENOMIC DNA]</scope>
    <source>
        <strain evidence="2 3">ARSEF 2575</strain>
    </source>
</reference>
<dbReference type="AlphaFoldDB" id="A0A014N5N5"/>
<sequence>MACRWANDWQLLPGNDDWHFLPGNDDWQFLPGNDDWQFLPGNDDWQFLPGNDDFESELGEISSAVACRGGGRGKVPEGTAAEPENSERTEDGVMPETPEDSTGSHRPKRMRAYIFNNTNETELGSPRSAAPARPSTPPTTASKPNCQRLHGAKGVLLGTWRDSDVPSHDKKHAVIGFIDTRDHLRIRIQPNTKCGESLTEHYPLPPGPGRCWVSFGRVIFSDHLVGLDQLQVKEYTRIRSNAVPEKTEGERVAAEYTAVQEAIHRAKTARPPAIAHGATTPEHPQDLVHPELKRRKGIGGSAVTNPAPTKTAPQSAAVPAPQQSTAVHQAQFSVNPLPGKRPAHVLIGCWRLSSEIGPKNWPAVYGTVHQDGKFCVNGVRETGDGRFVDGNFPSGRGALWIPVGSSRQVNDLSSVFRWCELACCK</sequence>
<evidence type="ECO:0000313" key="3">
    <source>
        <dbReference type="Proteomes" id="UP000030151"/>
    </source>
</evidence>